<accession>A0A109B9R7</accession>
<dbReference type="EMBL" id="LMTR01000089">
    <property type="protein sequence ID" value="KWT64674.1"/>
    <property type="molecule type" value="Genomic_DNA"/>
</dbReference>
<reference evidence="1 2" key="1">
    <citation type="submission" date="2015-10" db="EMBL/GenBank/DDBJ databases">
        <title>Transcriptomic analysis of a linuron degrading triple-species bacterial consortium.</title>
        <authorList>
            <person name="Albers P."/>
        </authorList>
    </citation>
    <scope>NUCLEOTIDE SEQUENCE [LARGE SCALE GENOMIC DNA]</scope>
    <source>
        <strain evidence="1 2">WDL6</strain>
    </source>
</reference>
<evidence type="ECO:0000313" key="1">
    <source>
        <dbReference type="EMBL" id="KWT64674.1"/>
    </source>
</evidence>
<dbReference type="AlphaFoldDB" id="A0A109B9R7"/>
<proteinExistence type="predicted"/>
<keyword evidence="2" id="KW-1185">Reference proteome</keyword>
<dbReference type="Proteomes" id="UP000059074">
    <property type="component" value="Unassembled WGS sequence"/>
</dbReference>
<evidence type="ECO:0000313" key="2">
    <source>
        <dbReference type="Proteomes" id="UP000059074"/>
    </source>
</evidence>
<gene>
    <name evidence="1" type="ORF">APY04_3146</name>
</gene>
<sequence>MPLLGLGARKMAQLEMPLSVSNPQCTLRLQRHEMDHCIATVAPLLIKG</sequence>
<comment type="caution">
    <text evidence="1">The sequence shown here is derived from an EMBL/GenBank/DDBJ whole genome shotgun (WGS) entry which is preliminary data.</text>
</comment>
<organism evidence="1 2">
    <name type="scientific">Hyphomicrobium sulfonivorans</name>
    <dbReference type="NCBI Taxonomy" id="121290"/>
    <lineage>
        <taxon>Bacteria</taxon>
        <taxon>Pseudomonadati</taxon>
        <taxon>Pseudomonadota</taxon>
        <taxon>Alphaproteobacteria</taxon>
        <taxon>Hyphomicrobiales</taxon>
        <taxon>Hyphomicrobiaceae</taxon>
        <taxon>Hyphomicrobium</taxon>
    </lineage>
</organism>
<name>A0A109B9R7_HYPSL</name>
<dbReference type="STRING" id="121290.APY04_3146"/>
<dbReference type="PATRIC" id="fig|121290.4.peg.3604"/>
<protein>
    <submittedName>
        <fullName evidence="1">Uncharacterized protein</fullName>
    </submittedName>
</protein>